<dbReference type="AlphaFoldDB" id="V5WM94"/>
<dbReference type="InterPro" id="IPR021866">
    <property type="entry name" value="SpoIIAA-like"/>
</dbReference>
<dbReference type="STRING" id="1307761.L21SP2_3430"/>
<dbReference type="RefSeq" id="WP_024269656.1">
    <property type="nucleotide sequence ID" value="NC_023035.1"/>
</dbReference>
<accession>V5WM94</accession>
<evidence type="ECO:0000313" key="2">
    <source>
        <dbReference type="Proteomes" id="UP000018680"/>
    </source>
</evidence>
<organism evidence="1 2">
    <name type="scientific">Salinispira pacifica</name>
    <dbReference type="NCBI Taxonomy" id="1307761"/>
    <lineage>
        <taxon>Bacteria</taxon>
        <taxon>Pseudomonadati</taxon>
        <taxon>Spirochaetota</taxon>
        <taxon>Spirochaetia</taxon>
        <taxon>Spirochaetales</taxon>
        <taxon>Spirochaetaceae</taxon>
        <taxon>Salinispira</taxon>
    </lineage>
</organism>
<dbReference type="EMBL" id="CP006939">
    <property type="protein sequence ID" value="AHC16768.1"/>
    <property type="molecule type" value="Genomic_DNA"/>
</dbReference>
<dbReference type="Proteomes" id="UP000018680">
    <property type="component" value="Chromosome"/>
</dbReference>
<dbReference type="InterPro" id="IPR038396">
    <property type="entry name" value="SpoIIAA-like_sf"/>
</dbReference>
<dbReference type="KEGG" id="slr:L21SP2_3430"/>
<dbReference type="Gene3D" id="3.40.50.10600">
    <property type="entry name" value="SpoIIaa-like domains"/>
    <property type="match status" value="1"/>
</dbReference>
<reference evidence="1 2" key="1">
    <citation type="journal article" date="2015" name="Stand. Genomic Sci.">
        <title>Complete genome sequence and description of Salinispira pacifica gen. nov., sp. nov., a novel spirochaete isolated form a hypersaline microbial mat.</title>
        <authorList>
            <person name="Ben Hania W."/>
            <person name="Joseph M."/>
            <person name="Schumann P."/>
            <person name="Bunk B."/>
            <person name="Fiebig A."/>
            <person name="Sproer C."/>
            <person name="Klenk H.P."/>
            <person name="Fardeau M.L."/>
            <person name="Spring S."/>
        </authorList>
    </citation>
    <scope>NUCLEOTIDE SEQUENCE [LARGE SCALE GENOMIC DNA]</scope>
    <source>
        <strain evidence="1 2">L21-RPul-D2</strain>
    </source>
</reference>
<dbReference type="HOGENOM" id="CLU_2119393_0_0_12"/>
<sequence>MTIISVYYTAKMTDADHKELLEARLADIRRVGDTVNLLTVIEEGFESNAVRSKNERNFSKEVNPYVRKSAVVGATGMMKVTVASLKMFSKREIQEFDNETSATAWLRDELEVKA</sequence>
<evidence type="ECO:0008006" key="3">
    <source>
        <dbReference type="Google" id="ProtNLM"/>
    </source>
</evidence>
<name>V5WM94_9SPIO</name>
<protein>
    <recommendedName>
        <fullName evidence="3">STAS/SEC14 domain-containing protein</fullName>
    </recommendedName>
</protein>
<proteinExistence type="predicted"/>
<evidence type="ECO:0000313" key="1">
    <source>
        <dbReference type="EMBL" id="AHC16768.1"/>
    </source>
</evidence>
<keyword evidence="2" id="KW-1185">Reference proteome</keyword>
<dbReference type="Pfam" id="PF11964">
    <property type="entry name" value="SpoIIAA-like"/>
    <property type="match status" value="1"/>
</dbReference>
<gene>
    <name evidence="1" type="ORF">L21SP2_3430</name>
</gene>
<dbReference type="SUPFAM" id="SSF52091">
    <property type="entry name" value="SpoIIaa-like"/>
    <property type="match status" value="1"/>
</dbReference>
<dbReference type="InterPro" id="IPR036513">
    <property type="entry name" value="STAS_dom_sf"/>
</dbReference>